<dbReference type="GO" id="GO:0015833">
    <property type="term" value="P:peptide transport"/>
    <property type="evidence" value="ECO:0007669"/>
    <property type="project" value="InterPro"/>
</dbReference>
<evidence type="ECO:0000313" key="6">
    <source>
        <dbReference type="EMBL" id="SNR65210.1"/>
    </source>
</evidence>
<proteinExistence type="inferred from homology"/>
<name>A0A238Y2H8_9ACTN</name>
<dbReference type="RefSeq" id="WP_176445587.1">
    <property type="nucleotide sequence ID" value="NZ_FZNO01000017.1"/>
</dbReference>
<dbReference type="Proteomes" id="UP000198403">
    <property type="component" value="Unassembled WGS sequence"/>
</dbReference>
<evidence type="ECO:0000256" key="4">
    <source>
        <dbReference type="ARBA" id="ARBA00022840"/>
    </source>
</evidence>
<gene>
    <name evidence="6" type="ORF">SAMN06272737_11750</name>
</gene>
<dbReference type="EMBL" id="FZNO01000017">
    <property type="protein sequence ID" value="SNR65210.1"/>
    <property type="molecule type" value="Genomic_DNA"/>
</dbReference>
<evidence type="ECO:0000256" key="3">
    <source>
        <dbReference type="ARBA" id="ARBA00022741"/>
    </source>
</evidence>
<evidence type="ECO:0000313" key="7">
    <source>
        <dbReference type="Proteomes" id="UP000198403"/>
    </source>
</evidence>
<accession>A0A238Y2H8</accession>
<dbReference type="NCBIfam" id="TIGR01727">
    <property type="entry name" value="oligo_HPY"/>
    <property type="match status" value="1"/>
</dbReference>
<evidence type="ECO:0000256" key="2">
    <source>
        <dbReference type="ARBA" id="ARBA00022448"/>
    </source>
</evidence>
<dbReference type="GO" id="GO:0016887">
    <property type="term" value="F:ATP hydrolysis activity"/>
    <property type="evidence" value="ECO:0007669"/>
    <property type="project" value="InterPro"/>
</dbReference>
<dbReference type="AlphaFoldDB" id="A0A238Y2H8"/>
<comment type="similarity">
    <text evidence="1">Belongs to the ABC transporter superfamily.</text>
</comment>
<feature type="domain" description="ABC transporter" evidence="5">
    <location>
        <begin position="12"/>
        <end position="256"/>
    </location>
</feature>
<dbReference type="InterPro" id="IPR003593">
    <property type="entry name" value="AAA+_ATPase"/>
</dbReference>
<dbReference type="InterPro" id="IPR050319">
    <property type="entry name" value="ABC_transp_ATP-bind"/>
</dbReference>
<dbReference type="SMART" id="SM00382">
    <property type="entry name" value="AAA"/>
    <property type="match status" value="1"/>
</dbReference>
<keyword evidence="4 6" id="KW-0067">ATP-binding</keyword>
<dbReference type="GO" id="GO:0055085">
    <property type="term" value="P:transmembrane transport"/>
    <property type="evidence" value="ECO:0007669"/>
    <property type="project" value="UniProtKB-ARBA"/>
</dbReference>
<dbReference type="PANTHER" id="PTHR43776">
    <property type="entry name" value="TRANSPORT ATP-BINDING PROTEIN"/>
    <property type="match status" value="1"/>
</dbReference>
<dbReference type="SUPFAM" id="SSF52540">
    <property type="entry name" value="P-loop containing nucleoside triphosphate hydrolases"/>
    <property type="match status" value="1"/>
</dbReference>
<keyword evidence="3" id="KW-0547">Nucleotide-binding</keyword>
<dbReference type="InterPro" id="IPR027417">
    <property type="entry name" value="P-loop_NTPase"/>
</dbReference>
<dbReference type="PROSITE" id="PS50893">
    <property type="entry name" value="ABC_TRANSPORTER_2"/>
    <property type="match status" value="1"/>
</dbReference>
<dbReference type="PROSITE" id="PS00211">
    <property type="entry name" value="ABC_TRANSPORTER_1"/>
    <property type="match status" value="1"/>
</dbReference>
<dbReference type="InterPro" id="IPR017871">
    <property type="entry name" value="ABC_transporter-like_CS"/>
</dbReference>
<dbReference type="PANTHER" id="PTHR43776:SF7">
    <property type="entry name" value="D,D-DIPEPTIDE TRANSPORT ATP-BINDING PROTEIN DDPF-RELATED"/>
    <property type="match status" value="1"/>
</dbReference>
<evidence type="ECO:0000256" key="1">
    <source>
        <dbReference type="ARBA" id="ARBA00005417"/>
    </source>
</evidence>
<dbReference type="CDD" id="cd03257">
    <property type="entry name" value="ABC_NikE_OppD_transporters"/>
    <property type="match status" value="1"/>
</dbReference>
<dbReference type="InterPro" id="IPR003439">
    <property type="entry name" value="ABC_transporter-like_ATP-bd"/>
</dbReference>
<dbReference type="GO" id="GO:0005524">
    <property type="term" value="F:ATP binding"/>
    <property type="evidence" value="ECO:0007669"/>
    <property type="project" value="UniProtKB-KW"/>
</dbReference>
<keyword evidence="2" id="KW-0813">Transport</keyword>
<protein>
    <submittedName>
        <fullName evidence="6">Peptide/nickel transport system ATP-binding protein/oligopeptide transport system ATP-binding protein</fullName>
    </submittedName>
</protein>
<keyword evidence="7" id="KW-1185">Reference proteome</keyword>
<evidence type="ECO:0000259" key="5">
    <source>
        <dbReference type="PROSITE" id="PS50893"/>
    </source>
</evidence>
<dbReference type="Pfam" id="PF08352">
    <property type="entry name" value="oligo_HPY"/>
    <property type="match status" value="1"/>
</dbReference>
<reference evidence="6 7" key="1">
    <citation type="submission" date="2017-06" db="EMBL/GenBank/DDBJ databases">
        <authorList>
            <person name="Kim H.J."/>
            <person name="Triplett B.A."/>
        </authorList>
    </citation>
    <scope>NUCLEOTIDE SEQUENCE [LARGE SCALE GENOMIC DNA]</scope>
    <source>
        <strain evidence="6 7">DSM 44272</strain>
    </source>
</reference>
<dbReference type="Gene3D" id="3.40.50.300">
    <property type="entry name" value="P-loop containing nucleotide triphosphate hydrolases"/>
    <property type="match status" value="1"/>
</dbReference>
<dbReference type="FunFam" id="3.40.50.300:FF:000016">
    <property type="entry name" value="Oligopeptide ABC transporter ATP-binding component"/>
    <property type="match status" value="1"/>
</dbReference>
<dbReference type="InterPro" id="IPR013563">
    <property type="entry name" value="Oligopep_ABC_C"/>
</dbReference>
<organism evidence="6 7">
    <name type="scientific">Blastococcus mobilis</name>
    <dbReference type="NCBI Taxonomy" id="1938746"/>
    <lineage>
        <taxon>Bacteria</taxon>
        <taxon>Bacillati</taxon>
        <taxon>Actinomycetota</taxon>
        <taxon>Actinomycetes</taxon>
        <taxon>Geodermatophilales</taxon>
        <taxon>Geodermatophilaceae</taxon>
        <taxon>Blastococcus</taxon>
    </lineage>
</organism>
<dbReference type="Pfam" id="PF00005">
    <property type="entry name" value="ABC_tran"/>
    <property type="match status" value="1"/>
</dbReference>
<sequence length="350" mass="38295">MTTTSESRVPKLRVEDLEVTFDVGRGRKLHAVDGVSFHVDEGETLGLVGESGSGKSTTGMAVLRLAEPTSGRVYLGDTEVTGLRSRQLRPLRKRMQIVFQDPYSSLDPSMTIGQQLDEPLKVHTSLSKAERRARVDEALDTVKLSRRYTSRYPNEFSGGQRQRIAIARAMILDPELVVCDEPVSALDVSTQSQIVNLLLGIQEQSRTSFLFIAHDLAVVRLVSARTAVMYLGQLVETGPSARVYDAPAHPYTAALNSAIPIPDPDRQRTRDRIVLGGDQPSPLTPPSGCRFRTRCPFAMEVCAEEAPPQYPIDGGGYAACHLHTHGPQLRGASVLPLIHGDHLTTPLVSR</sequence>